<comment type="caution">
    <text evidence="2">The sequence shown here is derived from an EMBL/GenBank/DDBJ whole genome shotgun (WGS) entry which is preliminary data.</text>
</comment>
<dbReference type="AlphaFoldDB" id="A0A931DJ22"/>
<protein>
    <submittedName>
        <fullName evidence="2">Uncharacterized protein</fullName>
    </submittedName>
</protein>
<keyword evidence="3" id="KW-1185">Reference proteome</keyword>
<accession>A0A931DJ22</accession>
<dbReference type="RefSeq" id="WP_231405829.1">
    <property type="nucleotide sequence ID" value="NZ_BAABES010000008.1"/>
</dbReference>
<evidence type="ECO:0000313" key="2">
    <source>
        <dbReference type="EMBL" id="MBG6087870.1"/>
    </source>
</evidence>
<dbReference type="Proteomes" id="UP000614047">
    <property type="component" value="Unassembled WGS sequence"/>
</dbReference>
<gene>
    <name evidence="2" type="ORF">IW256_001983</name>
</gene>
<dbReference type="EMBL" id="JADOUA010000001">
    <property type="protein sequence ID" value="MBG6087870.1"/>
    <property type="molecule type" value="Genomic_DNA"/>
</dbReference>
<organism evidence="2 3">
    <name type="scientific">Actinomadura viridis</name>
    <dbReference type="NCBI Taxonomy" id="58110"/>
    <lineage>
        <taxon>Bacteria</taxon>
        <taxon>Bacillati</taxon>
        <taxon>Actinomycetota</taxon>
        <taxon>Actinomycetes</taxon>
        <taxon>Streptosporangiales</taxon>
        <taxon>Thermomonosporaceae</taxon>
        <taxon>Actinomadura</taxon>
    </lineage>
</organism>
<reference evidence="2" key="1">
    <citation type="submission" date="2020-11" db="EMBL/GenBank/DDBJ databases">
        <title>Sequencing the genomes of 1000 actinobacteria strains.</title>
        <authorList>
            <person name="Klenk H.-P."/>
        </authorList>
    </citation>
    <scope>NUCLEOTIDE SEQUENCE</scope>
    <source>
        <strain evidence="2">DSM 43175</strain>
    </source>
</reference>
<proteinExistence type="predicted"/>
<evidence type="ECO:0000256" key="1">
    <source>
        <dbReference type="SAM" id="MobiDB-lite"/>
    </source>
</evidence>
<sequence>METARPVPIPPDAPTAPALPEHSGPWRAHRYLHRLARAMRRYGWTTEVRYGQLLPTLLRVYSAAVPSIGESVTVVRANGIWWYRASTGEWLAPCTNLQLATQRLSVLLTPWVTAALASSRDETK</sequence>
<feature type="region of interest" description="Disordered" evidence="1">
    <location>
        <begin position="1"/>
        <end position="21"/>
    </location>
</feature>
<evidence type="ECO:0000313" key="3">
    <source>
        <dbReference type="Proteomes" id="UP000614047"/>
    </source>
</evidence>
<name>A0A931DJ22_9ACTN</name>